<evidence type="ECO:0000313" key="12">
    <source>
        <dbReference type="Proteomes" id="UP001057375"/>
    </source>
</evidence>
<keyword evidence="6" id="KW-0963">Cytoplasm</keyword>
<keyword evidence="12" id="KW-1185">Reference proteome</keyword>
<keyword evidence="8" id="KW-0808">Transferase</keyword>
<evidence type="ECO:0000259" key="10">
    <source>
        <dbReference type="Pfam" id="PF00156"/>
    </source>
</evidence>
<comment type="similarity">
    <text evidence="4">Belongs to the purine/pyrimidine phosphoribosyltransferase family.</text>
</comment>
<proteinExistence type="inferred from homology"/>
<dbReference type="Gene3D" id="3.40.50.2020">
    <property type="match status" value="1"/>
</dbReference>
<reference evidence="11" key="1">
    <citation type="submission" date="2022-03" db="EMBL/GenBank/DDBJ databases">
        <title>Draft genome sequence of Aduncisulcus paluster, a free-living microaerophilic Fornicata.</title>
        <authorList>
            <person name="Yuyama I."/>
            <person name="Kume K."/>
            <person name="Tamura T."/>
            <person name="Inagaki Y."/>
            <person name="Hashimoto T."/>
        </authorList>
    </citation>
    <scope>NUCLEOTIDE SEQUENCE</scope>
    <source>
        <strain evidence="11">NY0171</strain>
    </source>
</reference>
<dbReference type="Pfam" id="PF00156">
    <property type="entry name" value="Pribosyltran"/>
    <property type="match status" value="1"/>
</dbReference>
<evidence type="ECO:0000256" key="4">
    <source>
        <dbReference type="ARBA" id="ARBA00008391"/>
    </source>
</evidence>
<accession>A0ABQ5KUS9</accession>
<dbReference type="EC" id="2.4.2.7" evidence="5"/>
<dbReference type="CDD" id="cd06223">
    <property type="entry name" value="PRTases_typeI"/>
    <property type="match status" value="1"/>
</dbReference>
<protein>
    <recommendedName>
        <fullName evidence="5">adenine phosphoribosyltransferase</fullName>
        <ecNumber evidence="5">2.4.2.7</ecNumber>
    </recommendedName>
</protein>
<feature type="domain" description="Phosphoribosyltransferase" evidence="10">
    <location>
        <begin position="1"/>
        <end position="50"/>
    </location>
</feature>
<comment type="caution">
    <text evidence="11">The sequence shown here is derived from an EMBL/GenBank/DDBJ whole genome shotgun (WGS) entry which is preliminary data.</text>
</comment>
<gene>
    <name evidence="11" type="ORF">ADUPG1_008568</name>
</gene>
<dbReference type="SUPFAM" id="SSF53271">
    <property type="entry name" value="PRTase-like"/>
    <property type="match status" value="1"/>
</dbReference>
<evidence type="ECO:0000256" key="3">
    <source>
        <dbReference type="ARBA" id="ARBA00004659"/>
    </source>
</evidence>
<evidence type="ECO:0000256" key="9">
    <source>
        <dbReference type="ARBA" id="ARBA00022726"/>
    </source>
</evidence>
<comment type="subcellular location">
    <subcellularLocation>
        <location evidence="2">Cytoplasm</location>
    </subcellularLocation>
</comment>
<evidence type="ECO:0000256" key="8">
    <source>
        <dbReference type="ARBA" id="ARBA00022679"/>
    </source>
</evidence>
<evidence type="ECO:0000256" key="1">
    <source>
        <dbReference type="ARBA" id="ARBA00000868"/>
    </source>
</evidence>
<keyword evidence="7 11" id="KW-0328">Glycosyltransferase</keyword>
<evidence type="ECO:0000256" key="6">
    <source>
        <dbReference type="ARBA" id="ARBA00022490"/>
    </source>
</evidence>
<comment type="pathway">
    <text evidence="3">Purine metabolism; AMP biosynthesis via salvage pathway; AMP from adenine: step 1/1.</text>
</comment>
<comment type="catalytic activity">
    <reaction evidence="1">
        <text>AMP + diphosphate = 5-phospho-alpha-D-ribose 1-diphosphate + adenine</text>
        <dbReference type="Rhea" id="RHEA:16609"/>
        <dbReference type="ChEBI" id="CHEBI:16708"/>
        <dbReference type="ChEBI" id="CHEBI:33019"/>
        <dbReference type="ChEBI" id="CHEBI:58017"/>
        <dbReference type="ChEBI" id="CHEBI:456215"/>
        <dbReference type="EC" id="2.4.2.7"/>
    </reaction>
</comment>
<evidence type="ECO:0000256" key="5">
    <source>
        <dbReference type="ARBA" id="ARBA00011893"/>
    </source>
</evidence>
<organism evidence="11 12">
    <name type="scientific">Aduncisulcus paluster</name>
    <dbReference type="NCBI Taxonomy" id="2918883"/>
    <lineage>
        <taxon>Eukaryota</taxon>
        <taxon>Metamonada</taxon>
        <taxon>Carpediemonas-like organisms</taxon>
        <taxon>Aduncisulcus</taxon>
    </lineage>
</organism>
<dbReference type="EMBL" id="BQXS01010981">
    <property type="protein sequence ID" value="GKT35398.1"/>
    <property type="molecule type" value="Genomic_DNA"/>
</dbReference>
<keyword evidence="9" id="KW-0660">Purine salvage</keyword>
<evidence type="ECO:0000256" key="7">
    <source>
        <dbReference type="ARBA" id="ARBA00022676"/>
    </source>
</evidence>
<dbReference type="InterPro" id="IPR050054">
    <property type="entry name" value="UPRTase/APRTase"/>
</dbReference>
<dbReference type="PANTHER" id="PTHR32315">
    <property type="entry name" value="ADENINE PHOSPHORIBOSYLTRANSFERASE"/>
    <property type="match status" value="1"/>
</dbReference>
<name>A0ABQ5KUS9_9EUKA</name>
<feature type="non-terminal residue" evidence="11">
    <location>
        <position position="1"/>
    </location>
</feature>
<dbReference type="GO" id="GO:0016757">
    <property type="term" value="F:glycosyltransferase activity"/>
    <property type="evidence" value="ECO:0007669"/>
    <property type="project" value="UniProtKB-KW"/>
</dbReference>
<dbReference type="PANTHER" id="PTHR32315:SF3">
    <property type="entry name" value="ADENINE PHOSPHORIBOSYLTRANSFERASE"/>
    <property type="match status" value="1"/>
</dbReference>
<evidence type="ECO:0000256" key="2">
    <source>
        <dbReference type="ARBA" id="ARBA00004496"/>
    </source>
</evidence>
<dbReference type="InterPro" id="IPR000836">
    <property type="entry name" value="PRTase_dom"/>
</dbReference>
<dbReference type="Proteomes" id="UP001057375">
    <property type="component" value="Unassembled WGS sequence"/>
</dbReference>
<dbReference type="InterPro" id="IPR029057">
    <property type="entry name" value="PRTase-like"/>
</dbReference>
<sequence>VMIVDDLLATGGTACAARKLIEKAGGEVVGALFLVELSDLKGREREGLKDIPCHSILKY</sequence>
<evidence type="ECO:0000313" key="11">
    <source>
        <dbReference type="EMBL" id="GKT35398.1"/>
    </source>
</evidence>